<keyword evidence="5" id="KW-0812">Transmembrane</keyword>
<dbReference type="SUPFAM" id="SSF81606">
    <property type="entry name" value="PP2C-like"/>
    <property type="match status" value="1"/>
</dbReference>
<dbReference type="GO" id="GO:0004722">
    <property type="term" value="F:protein serine/threonine phosphatase activity"/>
    <property type="evidence" value="ECO:0007669"/>
    <property type="project" value="InterPro"/>
</dbReference>
<dbReference type="PANTHER" id="PTHR13832:SF827">
    <property type="entry name" value="PROTEIN PHOSPHATASE 1L"/>
    <property type="match status" value="1"/>
</dbReference>
<keyword evidence="7" id="KW-1185">Reference proteome</keyword>
<dbReference type="PANTHER" id="PTHR13832">
    <property type="entry name" value="PROTEIN PHOSPHATASE 2C"/>
    <property type="match status" value="1"/>
</dbReference>
<accession>A0A1I7X2V7</accession>
<reference evidence="8" key="1">
    <citation type="submission" date="2016-11" db="UniProtKB">
        <authorList>
            <consortium name="WormBaseParasite"/>
        </authorList>
    </citation>
    <scope>IDENTIFICATION</scope>
</reference>
<feature type="transmembrane region" description="Helical" evidence="5">
    <location>
        <begin position="6"/>
        <end position="23"/>
    </location>
</feature>
<proteinExistence type="inferred from homology"/>
<dbReference type="CDD" id="cd00143">
    <property type="entry name" value="PP2Cc"/>
    <property type="match status" value="1"/>
</dbReference>
<dbReference type="SMART" id="SM00332">
    <property type="entry name" value="PP2Cc"/>
    <property type="match status" value="1"/>
</dbReference>
<evidence type="ECO:0000256" key="4">
    <source>
        <dbReference type="RuleBase" id="RU003465"/>
    </source>
</evidence>
<evidence type="ECO:0000256" key="2">
    <source>
        <dbReference type="ARBA" id="ARBA00022801"/>
    </source>
</evidence>
<feature type="domain" description="PPM-type phosphatase" evidence="6">
    <location>
        <begin position="102"/>
        <end position="285"/>
    </location>
</feature>
<keyword evidence="5" id="KW-1133">Transmembrane helix</keyword>
<evidence type="ECO:0000256" key="3">
    <source>
        <dbReference type="ARBA" id="ARBA00022912"/>
    </source>
</evidence>
<dbReference type="GO" id="GO:0046872">
    <property type="term" value="F:metal ion binding"/>
    <property type="evidence" value="ECO:0007669"/>
    <property type="project" value="UniProtKB-KW"/>
</dbReference>
<protein>
    <submittedName>
        <fullName evidence="8">PPM-type phosphatase domain-containing protein</fullName>
    </submittedName>
</protein>
<keyword evidence="5" id="KW-0472">Membrane</keyword>
<organism evidence="7 8">
    <name type="scientific">Heterorhabditis bacteriophora</name>
    <name type="common">Entomopathogenic nematode worm</name>
    <dbReference type="NCBI Taxonomy" id="37862"/>
    <lineage>
        <taxon>Eukaryota</taxon>
        <taxon>Metazoa</taxon>
        <taxon>Ecdysozoa</taxon>
        <taxon>Nematoda</taxon>
        <taxon>Chromadorea</taxon>
        <taxon>Rhabditida</taxon>
        <taxon>Rhabditina</taxon>
        <taxon>Rhabditomorpha</taxon>
        <taxon>Strongyloidea</taxon>
        <taxon>Heterorhabditidae</taxon>
        <taxon>Heterorhabditis</taxon>
    </lineage>
</organism>
<dbReference type="Proteomes" id="UP000095283">
    <property type="component" value="Unplaced"/>
</dbReference>
<sequence length="285" mass="33181">MSSYPIVLLITTAISTTTLLIHHRNLRYFVVRTEMLEFLIFSAITYLYIWWLVNRLTSRIKGLNLVYLDLEHHLKFNPPEFIDKGFSDLSKYEQFWKMRHNIFSYCATQGFRSYMEDRMHYMFDPNMNLSIFGIFDGHGGMALVVEIHRLDDSISRLDSNYTSLTGSTMIAVIMENNRYLTIINVGDSRAVACDCRNRAVPLSKDHKPDDPFERRRIELAGGFVSFDGSAYRVQGILAVSRKLHMTSKVTSGVAMQHCIKTIKTLKYVSFYYDTWHVLSQEMVEY</sequence>
<feature type="transmembrane region" description="Helical" evidence="5">
    <location>
        <begin position="35"/>
        <end position="53"/>
    </location>
</feature>
<dbReference type="PROSITE" id="PS01032">
    <property type="entry name" value="PPM_1"/>
    <property type="match status" value="1"/>
</dbReference>
<evidence type="ECO:0000313" key="7">
    <source>
        <dbReference type="Proteomes" id="UP000095283"/>
    </source>
</evidence>
<evidence type="ECO:0000256" key="1">
    <source>
        <dbReference type="ARBA" id="ARBA00022723"/>
    </source>
</evidence>
<dbReference type="Pfam" id="PF00481">
    <property type="entry name" value="PP2C"/>
    <property type="match status" value="1"/>
</dbReference>
<dbReference type="AlphaFoldDB" id="A0A1I7X2V7"/>
<dbReference type="Gene3D" id="3.60.40.10">
    <property type="entry name" value="PPM-type phosphatase domain"/>
    <property type="match status" value="2"/>
</dbReference>
<keyword evidence="2 4" id="KW-0378">Hydrolase</keyword>
<dbReference type="InterPro" id="IPR000222">
    <property type="entry name" value="PP2C_BS"/>
</dbReference>
<evidence type="ECO:0000256" key="5">
    <source>
        <dbReference type="SAM" id="Phobius"/>
    </source>
</evidence>
<dbReference type="InterPro" id="IPR015655">
    <property type="entry name" value="PP2C"/>
</dbReference>
<name>A0A1I7X2V7_HETBA</name>
<keyword evidence="3 4" id="KW-0904">Protein phosphatase</keyword>
<dbReference type="WBParaSite" id="Hba_11826">
    <property type="protein sequence ID" value="Hba_11826"/>
    <property type="gene ID" value="Hba_11826"/>
</dbReference>
<keyword evidence="1" id="KW-0479">Metal-binding</keyword>
<dbReference type="PROSITE" id="PS51746">
    <property type="entry name" value="PPM_2"/>
    <property type="match status" value="1"/>
</dbReference>
<dbReference type="InterPro" id="IPR036457">
    <property type="entry name" value="PPM-type-like_dom_sf"/>
</dbReference>
<dbReference type="InterPro" id="IPR001932">
    <property type="entry name" value="PPM-type_phosphatase-like_dom"/>
</dbReference>
<evidence type="ECO:0000313" key="8">
    <source>
        <dbReference type="WBParaSite" id="Hba_11826"/>
    </source>
</evidence>
<evidence type="ECO:0000259" key="6">
    <source>
        <dbReference type="PROSITE" id="PS51746"/>
    </source>
</evidence>
<comment type="similarity">
    <text evidence="4">Belongs to the PP2C family.</text>
</comment>